<evidence type="ECO:0000256" key="3">
    <source>
        <dbReference type="ARBA" id="ARBA00022692"/>
    </source>
</evidence>
<dbReference type="InterPro" id="IPR025857">
    <property type="entry name" value="MacB_PCD"/>
</dbReference>
<name>D7BBS0_ALLS1</name>
<evidence type="ECO:0000259" key="8">
    <source>
        <dbReference type="Pfam" id="PF02687"/>
    </source>
</evidence>
<feature type="domain" description="MacB-like periplasmic core" evidence="9">
    <location>
        <begin position="21"/>
        <end position="244"/>
    </location>
</feature>
<evidence type="ECO:0000313" key="10">
    <source>
        <dbReference type="EMBL" id="ADH62716.1"/>
    </source>
</evidence>
<dbReference type="OrthoDB" id="9770036at2"/>
<keyword evidence="3 7" id="KW-0812">Transmembrane</keyword>
<comment type="similarity">
    <text evidence="6">Belongs to the ABC-4 integral membrane protein family.</text>
</comment>
<evidence type="ECO:0000256" key="6">
    <source>
        <dbReference type="ARBA" id="ARBA00038076"/>
    </source>
</evidence>
<dbReference type="GO" id="GO:0005886">
    <property type="term" value="C:plasma membrane"/>
    <property type="evidence" value="ECO:0007669"/>
    <property type="project" value="UniProtKB-SubCell"/>
</dbReference>
<reference evidence="10 11" key="1">
    <citation type="journal article" date="2010" name="Stand. Genomic Sci.">
        <title>Complete genome sequence of Meiothermus silvanus type strain (VI-R2).</title>
        <authorList>
            <person name="Sikorski J."/>
            <person name="Tindall B.J."/>
            <person name="Lowry S."/>
            <person name="Lucas S."/>
            <person name="Nolan M."/>
            <person name="Copeland A."/>
            <person name="Glavina Del Rio T."/>
            <person name="Tice H."/>
            <person name="Cheng J.F."/>
            <person name="Han C."/>
            <person name="Pitluck S."/>
            <person name="Liolios K."/>
            <person name="Ivanova N."/>
            <person name="Mavromatis K."/>
            <person name="Mikhailova N."/>
            <person name="Pati A."/>
            <person name="Goodwin L."/>
            <person name="Chen A."/>
            <person name="Palaniappan K."/>
            <person name="Land M."/>
            <person name="Hauser L."/>
            <person name="Chang Y.J."/>
            <person name="Jeffries C.D."/>
            <person name="Rohde M."/>
            <person name="Goker M."/>
            <person name="Woyke T."/>
            <person name="Bristow J."/>
            <person name="Eisen J.A."/>
            <person name="Markowitz V."/>
            <person name="Hugenholtz P."/>
            <person name="Kyrpides N.C."/>
            <person name="Klenk H.P."/>
            <person name="Lapidus A."/>
        </authorList>
    </citation>
    <scope>NUCLEOTIDE SEQUENCE [LARGE SCALE GENOMIC DNA]</scope>
    <source>
        <strain evidence="11">ATCC 700542 / DSM 9946 / VI-R2</strain>
    </source>
</reference>
<feature type="domain" description="ABC3 transporter permease C-terminal" evidence="8">
    <location>
        <begin position="280"/>
        <end position="394"/>
    </location>
</feature>
<evidence type="ECO:0000313" key="11">
    <source>
        <dbReference type="Proteomes" id="UP000001916"/>
    </source>
</evidence>
<evidence type="ECO:0000256" key="4">
    <source>
        <dbReference type="ARBA" id="ARBA00022989"/>
    </source>
</evidence>
<dbReference type="AlphaFoldDB" id="D7BBS0"/>
<evidence type="ECO:0000256" key="7">
    <source>
        <dbReference type="SAM" id="Phobius"/>
    </source>
</evidence>
<dbReference type="GO" id="GO:0022857">
    <property type="term" value="F:transmembrane transporter activity"/>
    <property type="evidence" value="ECO:0007669"/>
    <property type="project" value="TreeGrafter"/>
</dbReference>
<dbReference type="eggNOG" id="COG0577">
    <property type="taxonomic scope" value="Bacteria"/>
</dbReference>
<gene>
    <name evidence="10" type="ordered locus">Mesil_0803</name>
</gene>
<organism evidence="10 11">
    <name type="scientific">Allomeiothermus silvanus (strain ATCC 700542 / DSM 9946 / NBRC 106475 / NCIMB 13440 / VI-R2)</name>
    <name type="common">Thermus silvanus</name>
    <dbReference type="NCBI Taxonomy" id="526227"/>
    <lineage>
        <taxon>Bacteria</taxon>
        <taxon>Thermotogati</taxon>
        <taxon>Deinococcota</taxon>
        <taxon>Deinococci</taxon>
        <taxon>Thermales</taxon>
        <taxon>Thermaceae</taxon>
        <taxon>Allomeiothermus</taxon>
    </lineage>
</organism>
<dbReference type="InterPro" id="IPR003838">
    <property type="entry name" value="ABC3_permease_C"/>
</dbReference>
<protein>
    <recommendedName>
        <fullName evidence="12">ABC3 transporter permease protein domain-containing protein</fullName>
    </recommendedName>
</protein>
<sequence>MNPLENFRMAFEALSGNRLRSFLALLGIVIGVFAVTTMVSLGEMASAGITRDLEGIAGRSIFIQPDFNNGANFDSAPIRDEDLQSLQALPVKVIPQLLGNIQYEPKPGDRRWLQLQGTPGDLPSLDPTTKIARGRYFSDSEARGGLPLAVLSDRAAKDLFPGRDPIGQTVRLFFSDGSRADLTVVGVLEPPGGIFGGLGSTATVYAPIPYLWASGQFRRDRYDFVLLSLNKGADAAQVQNQVRHIFETRYGKGKYSIQSTESFQSTLRNITLILQALLGAIAGLSLLVGGIGIMNIMLVSVTERTREIGLRKALGATAALIRQQFLIEAVVLTLLGGILGVLLAVGLLALISALVPFFGVFVLSPVTVLLALTVSALVGLFFGVWPAARAAALDPIEALRFE</sequence>
<accession>D7BBS0</accession>
<feature type="transmembrane region" description="Helical" evidence="7">
    <location>
        <begin position="357"/>
        <end position="385"/>
    </location>
</feature>
<dbReference type="HOGENOM" id="CLU_000604_8_0_0"/>
<proteinExistence type="inferred from homology"/>
<feature type="transmembrane region" description="Helical" evidence="7">
    <location>
        <begin position="21"/>
        <end position="41"/>
    </location>
</feature>
<feature type="transmembrane region" description="Helical" evidence="7">
    <location>
        <begin position="329"/>
        <end position="351"/>
    </location>
</feature>
<dbReference type="PANTHER" id="PTHR30572">
    <property type="entry name" value="MEMBRANE COMPONENT OF TRANSPORTER-RELATED"/>
    <property type="match status" value="1"/>
</dbReference>
<feature type="transmembrane region" description="Helical" evidence="7">
    <location>
        <begin position="272"/>
        <end position="301"/>
    </location>
</feature>
<dbReference type="Proteomes" id="UP000001916">
    <property type="component" value="Chromosome"/>
</dbReference>
<keyword evidence="11" id="KW-1185">Reference proteome</keyword>
<evidence type="ECO:0000256" key="1">
    <source>
        <dbReference type="ARBA" id="ARBA00004651"/>
    </source>
</evidence>
<evidence type="ECO:0008006" key="12">
    <source>
        <dbReference type="Google" id="ProtNLM"/>
    </source>
</evidence>
<dbReference type="STRING" id="526227.Mesil_0803"/>
<dbReference type="InterPro" id="IPR050250">
    <property type="entry name" value="Macrolide_Exporter_MacB"/>
</dbReference>
<dbReference type="Pfam" id="PF02687">
    <property type="entry name" value="FtsX"/>
    <property type="match status" value="1"/>
</dbReference>
<dbReference type="KEGG" id="msv:Mesil_0803"/>
<evidence type="ECO:0000256" key="2">
    <source>
        <dbReference type="ARBA" id="ARBA00022475"/>
    </source>
</evidence>
<dbReference type="PANTHER" id="PTHR30572:SF4">
    <property type="entry name" value="ABC TRANSPORTER PERMEASE YTRF"/>
    <property type="match status" value="1"/>
</dbReference>
<keyword evidence="4 7" id="KW-1133">Transmembrane helix</keyword>
<dbReference type="Pfam" id="PF12704">
    <property type="entry name" value="MacB_PCD"/>
    <property type="match status" value="1"/>
</dbReference>
<evidence type="ECO:0000256" key="5">
    <source>
        <dbReference type="ARBA" id="ARBA00023136"/>
    </source>
</evidence>
<comment type="subcellular location">
    <subcellularLocation>
        <location evidence="1">Cell membrane</location>
        <topology evidence="1">Multi-pass membrane protein</topology>
    </subcellularLocation>
</comment>
<keyword evidence="2" id="KW-1003">Cell membrane</keyword>
<dbReference type="EMBL" id="CP002042">
    <property type="protein sequence ID" value="ADH62716.1"/>
    <property type="molecule type" value="Genomic_DNA"/>
</dbReference>
<evidence type="ECO:0000259" key="9">
    <source>
        <dbReference type="Pfam" id="PF12704"/>
    </source>
</evidence>
<keyword evidence="5 7" id="KW-0472">Membrane</keyword>
<dbReference type="RefSeq" id="WP_013157304.1">
    <property type="nucleotide sequence ID" value="NC_014212.1"/>
</dbReference>